<dbReference type="STRING" id="995062.SAMN04489718_3661"/>
<dbReference type="AlphaFoldDB" id="A0A1H1GIB2"/>
<feature type="compositionally biased region" description="Gly residues" evidence="2">
    <location>
        <begin position="422"/>
        <end position="431"/>
    </location>
</feature>
<evidence type="ECO:0000256" key="1">
    <source>
        <dbReference type="SAM" id="Coils"/>
    </source>
</evidence>
<sequence>MSGTDGIARASHERGRTAARRRLPGVLLALFGTLLLTAGCGLGGFKGVHGLPLPGGADVGEQPYTVKARFDDVTDLVPNAGVRVNDVPVGRVSNVELTDESWQAEVTMVVNDEVDLPRNALAKIEQSSLLGEKYVELYKPPESEASAERLGGGDLIPLERTGRGPEVEEVLGALSMLLNGGAIGKVQNIAEELNKALDGREGEVRDLLSRMDHLVSELDGSKDEITSALDSVNELSAELRQQRANIDTALSDLEPGLRVLNDQREQLVTMLESLDELSGVATEVVNSTRKDVLHNLRNLQPVLRNLAAAGSDLPKSLEILFTYPFTDGAVEGIKGDYTNLHIDADLNLSRVTENLGRSRQPLLDLPNESENSQLPDLPLPLSGGDPPDPVAPEGSGSGSGGGANDRPEEGSSPEDGSSDDGGPLGFLFGGD</sequence>
<feature type="transmembrane region" description="Helical" evidence="3">
    <location>
        <begin position="23"/>
        <end position="45"/>
    </location>
</feature>
<dbReference type="Proteomes" id="UP000199301">
    <property type="component" value="Unassembled WGS sequence"/>
</dbReference>
<keyword evidence="3" id="KW-0812">Transmembrane</keyword>
<keyword evidence="1" id="KW-0175">Coiled coil</keyword>
<dbReference type="Gene3D" id="1.10.287.1490">
    <property type="match status" value="1"/>
</dbReference>
<dbReference type="InterPro" id="IPR024516">
    <property type="entry name" value="Mce_C"/>
</dbReference>
<dbReference type="Pfam" id="PF11887">
    <property type="entry name" value="Mce4_CUP1"/>
    <property type="match status" value="1"/>
</dbReference>
<dbReference type="InterPro" id="IPR003399">
    <property type="entry name" value="Mce/MlaD"/>
</dbReference>
<dbReference type="InterPro" id="IPR005693">
    <property type="entry name" value="Mce"/>
</dbReference>
<dbReference type="Pfam" id="PF02470">
    <property type="entry name" value="MlaD"/>
    <property type="match status" value="1"/>
</dbReference>
<dbReference type="PANTHER" id="PTHR33371:SF15">
    <property type="entry name" value="LIPOPROTEIN LPRN"/>
    <property type="match status" value="1"/>
</dbReference>
<dbReference type="PANTHER" id="PTHR33371">
    <property type="entry name" value="INTERMEMBRANE PHOSPHOLIPID TRANSPORT SYSTEM BINDING PROTEIN MLAD-RELATED"/>
    <property type="match status" value="1"/>
</dbReference>
<evidence type="ECO:0000259" key="5">
    <source>
        <dbReference type="Pfam" id="PF11887"/>
    </source>
</evidence>
<evidence type="ECO:0000256" key="3">
    <source>
        <dbReference type="SAM" id="Phobius"/>
    </source>
</evidence>
<keyword evidence="3" id="KW-0472">Membrane</keyword>
<dbReference type="EMBL" id="FNKO01000002">
    <property type="protein sequence ID" value="SDR12803.1"/>
    <property type="molecule type" value="Genomic_DNA"/>
</dbReference>
<dbReference type="InterPro" id="IPR052336">
    <property type="entry name" value="MlaD_Phospholipid_Transporter"/>
</dbReference>
<dbReference type="OrthoDB" id="9774928at2"/>
<evidence type="ECO:0000313" key="6">
    <source>
        <dbReference type="EMBL" id="SDR12803.1"/>
    </source>
</evidence>
<reference evidence="7" key="1">
    <citation type="submission" date="2016-10" db="EMBL/GenBank/DDBJ databases">
        <authorList>
            <person name="Varghese N."/>
            <person name="Submissions S."/>
        </authorList>
    </citation>
    <scope>NUCLEOTIDE SEQUENCE [LARGE SCALE GENOMIC DNA]</scope>
    <source>
        <strain evidence="7">DSM 45459</strain>
    </source>
</reference>
<evidence type="ECO:0000256" key="2">
    <source>
        <dbReference type="SAM" id="MobiDB-lite"/>
    </source>
</evidence>
<dbReference type="NCBIfam" id="TIGR00996">
    <property type="entry name" value="Mtu_fam_mce"/>
    <property type="match status" value="1"/>
</dbReference>
<keyword evidence="7" id="KW-1185">Reference proteome</keyword>
<dbReference type="GO" id="GO:0005576">
    <property type="term" value="C:extracellular region"/>
    <property type="evidence" value="ECO:0007669"/>
    <property type="project" value="TreeGrafter"/>
</dbReference>
<gene>
    <name evidence="6" type="ORF">SAMN04489718_3661</name>
</gene>
<keyword evidence="3" id="KW-1133">Transmembrane helix</keyword>
<dbReference type="RefSeq" id="WP_092525940.1">
    <property type="nucleotide sequence ID" value="NZ_FNKO01000002.1"/>
</dbReference>
<feature type="compositionally biased region" description="Low complexity" evidence="2">
    <location>
        <begin position="374"/>
        <end position="385"/>
    </location>
</feature>
<organism evidence="6 7">
    <name type="scientific">Actinopolyspora saharensis</name>
    <dbReference type="NCBI Taxonomy" id="995062"/>
    <lineage>
        <taxon>Bacteria</taxon>
        <taxon>Bacillati</taxon>
        <taxon>Actinomycetota</taxon>
        <taxon>Actinomycetes</taxon>
        <taxon>Actinopolysporales</taxon>
        <taxon>Actinopolysporaceae</taxon>
        <taxon>Actinopolyspora</taxon>
    </lineage>
</organism>
<accession>A0A1H1GIB2</accession>
<evidence type="ECO:0000259" key="4">
    <source>
        <dbReference type="Pfam" id="PF02470"/>
    </source>
</evidence>
<feature type="domain" description="Mammalian cell entry C-terminal" evidence="5">
    <location>
        <begin position="146"/>
        <end position="320"/>
    </location>
</feature>
<evidence type="ECO:0000313" key="7">
    <source>
        <dbReference type="Proteomes" id="UP000199301"/>
    </source>
</evidence>
<feature type="domain" description="Mce/MlaD" evidence="4">
    <location>
        <begin position="63"/>
        <end position="138"/>
    </location>
</feature>
<protein>
    <submittedName>
        <fullName evidence="6">Phospholipid/cholesterol/gamma-HCH transport system substrate-binding protein</fullName>
    </submittedName>
</protein>
<proteinExistence type="predicted"/>
<feature type="coiled-coil region" evidence="1">
    <location>
        <begin position="190"/>
        <end position="277"/>
    </location>
</feature>
<name>A0A1H1GIB2_9ACTN</name>
<feature type="region of interest" description="Disordered" evidence="2">
    <location>
        <begin position="361"/>
        <end position="431"/>
    </location>
</feature>